<feature type="compositionally biased region" description="Low complexity" evidence="10">
    <location>
        <begin position="739"/>
        <end position="753"/>
    </location>
</feature>
<feature type="compositionally biased region" description="Acidic residues" evidence="10">
    <location>
        <begin position="709"/>
        <end position="718"/>
    </location>
</feature>
<evidence type="ECO:0000256" key="9">
    <source>
        <dbReference type="ARBA" id="ARBA00023242"/>
    </source>
</evidence>
<evidence type="ECO:0000256" key="10">
    <source>
        <dbReference type="SAM" id="MobiDB-lite"/>
    </source>
</evidence>
<protein>
    <recommendedName>
        <fullName evidence="4">ubiquitinyl hydrolase 1</fullName>
        <ecNumber evidence="4">3.4.19.12</ecNumber>
    </recommendedName>
</protein>
<evidence type="ECO:0000259" key="11">
    <source>
        <dbReference type="PROSITE" id="PS50053"/>
    </source>
</evidence>
<name>A0A2R6NRM1_9APHY</name>
<evidence type="ECO:0000256" key="4">
    <source>
        <dbReference type="ARBA" id="ARBA00012759"/>
    </source>
</evidence>
<proteinExistence type="inferred from homology"/>
<sequence length="787" mass="88055">MERKKSKHYILFPKSINMDEFVTAGHQNEAKKEKVGGKNMYHLRGVLLHKGPSAYHGHYEAQIFDVRNEAWYQFNDEVVTKISSLGPSPKVGQKSGSKENANANYISSRDAYMLIYVRAPAEPPATQISSPKDDASFIQTTDTSADGTSKTAVSIPIPPYKAQQVVQSLNIAHDKACDEYTAKYVIADLTAFSSTHSFAAIREVAAEARFKDIRDRVMEIYRSWNLASNAEENAVVSRQALELWLSRHLKKPPASARNALVDREEAEAMDVGRHVSSSIIPKLNRLADEYIHEISNSDIVCIHGRLDPNKATNMKRIKKAADSRIQSDDECRFVPSFGSSDVCEECVKELFLVEDDELAYWISKAWLKDWRSGKPKMHTPSSLDPPPDDPEYDHHVRCEHGGLTANTISRKRISLEAYELLQGVFVDWSTLSTESEVCAICETLVHISKEDRRGAKIQAEEEKAKLKHMHDNALTGGTNLLEHVPCALIPAQFVRSWKQWLFNPAGRLRPDGIDNTAFICQHGLLVLDPNCPSDLDASIAIITRCDWDALENMYPSGPLIALENSGTEWLHDLDVCQNCRKDRKSTFETTELTIRVLRPEDPTPTPETAAKQSSEPKSVQPMLVTYGSRKIGNLRQSKRIRQVREVGRRRRVTVTREMTVKALKMEIQAELDIPTISQRLYYQGHELEDNAVTLGSLGIMSNDAMDLREEDENSELLDAEPGAESRRADEGQGFGGTLLGSSGQPPSSPQTPSEHSDGMGGMLRPCPLCTFENPPEFLACEMCDTKF</sequence>
<dbReference type="EMBL" id="MLYV02000904">
    <property type="protein sequence ID" value="PSR75392.1"/>
    <property type="molecule type" value="Genomic_DNA"/>
</dbReference>
<dbReference type="InterPro" id="IPR000626">
    <property type="entry name" value="Ubiquitin-like_dom"/>
</dbReference>
<dbReference type="InterPro" id="IPR035927">
    <property type="entry name" value="DUSP-like_sf"/>
</dbReference>
<dbReference type="GO" id="GO:0005634">
    <property type="term" value="C:nucleus"/>
    <property type="evidence" value="ECO:0007669"/>
    <property type="project" value="UniProtKB-SubCell"/>
</dbReference>
<dbReference type="SUPFAM" id="SSF143791">
    <property type="entry name" value="DUSP-like"/>
    <property type="match status" value="1"/>
</dbReference>
<dbReference type="PANTHER" id="PTHR24006:SF722">
    <property type="entry name" value="UBIQUITIN CARBOXYL-TERMINAL HYDROLASE 48"/>
    <property type="match status" value="1"/>
</dbReference>
<evidence type="ECO:0000256" key="1">
    <source>
        <dbReference type="ARBA" id="ARBA00000707"/>
    </source>
</evidence>
<dbReference type="SUPFAM" id="SSF54001">
    <property type="entry name" value="Cysteine proteinases"/>
    <property type="match status" value="1"/>
</dbReference>
<feature type="domain" description="DUSP" evidence="13">
    <location>
        <begin position="338"/>
        <end position="566"/>
    </location>
</feature>
<evidence type="ECO:0000256" key="2">
    <source>
        <dbReference type="ARBA" id="ARBA00004123"/>
    </source>
</evidence>
<keyword evidence="5" id="KW-0645">Protease</keyword>
<evidence type="ECO:0000256" key="6">
    <source>
        <dbReference type="ARBA" id="ARBA00022786"/>
    </source>
</evidence>
<evidence type="ECO:0000259" key="13">
    <source>
        <dbReference type="PROSITE" id="PS51283"/>
    </source>
</evidence>
<dbReference type="PANTHER" id="PTHR24006">
    <property type="entry name" value="UBIQUITIN CARBOXYL-TERMINAL HYDROLASE"/>
    <property type="match status" value="1"/>
</dbReference>
<reference evidence="14 15" key="1">
    <citation type="submission" date="2018-02" db="EMBL/GenBank/DDBJ databases">
        <title>Genome sequence of the basidiomycete white-rot fungus Phlebia centrifuga.</title>
        <authorList>
            <person name="Granchi Z."/>
            <person name="Peng M."/>
            <person name="de Vries R.P."/>
            <person name="Hilden K."/>
            <person name="Makela M.R."/>
            <person name="Grigoriev I."/>
            <person name="Riley R."/>
        </authorList>
    </citation>
    <scope>NUCLEOTIDE SEQUENCE [LARGE SCALE GENOMIC DNA]</scope>
    <source>
        <strain evidence="14 15">FBCC195</strain>
    </source>
</reference>
<feature type="region of interest" description="Disordered" evidence="10">
    <location>
        <begin position="709"/>
        <end position="759"/>
    </location>
</feature>
<dbReference type="InterPro" id="IPR001394">
    <property type="entry name" value="Peptidase_C19_UCH"/>
</dbReference>
<evidence type="ECO:0000256" key="3">
    <source>
        <dbReference type="ARBA" id="ARBA00009085"/>
    </source>
</evidence>
<dbReference type="PROSITE" id="PS50235">
    <property type="entry name" value="USP_3"/>
    <property type="match status" value="1"/>
</dbReference>
<organism evidence="14 15">
    <name type="scientific">Hermanssonia centrifuga</name>
    <dbReference type="NCBI Taxonomy" id="98765"/>
    <lineage>
        <taxon>Eukaryota</taxon>
        <taxon>Fungi</taxon>
        <taxon>Dikarya</taxon>
        <taxon>Basidiomycota</taxon>
        <taxon>Agaricomycotina</taxon>
        <taxon>Agaricomycetes</taxon>
        <taxon>Polyporales</taxon>
        <taxon>Meruliaceae</taxon>
        <taxon>Hermanssonia</taxon>
    </lineage>
</organism>
<keyword evidence="6" id="KW-0833">Ubl conjugation pathway</keyword>
<keyword evidence="9" id="KW-0539">Nucleus</keyword>
<dbReference type="GO" id="GO:0006508">
    <property type="term" value="P:proteolysis"/>
    <property type="evidence" value="ECO:0007669"/>
    <property type="project" value="UniProtKB-KW"/>
</dbReference>
<dbReference type="Pfam" id="PF00443">
    <property type="entry name" value="UCH"/>
    <property type="match status" value="1"/>
</dbReference>
<dbReference type="Gene3D" id="3.90.70.10">
    <property type="entry name" value="Cysteine proteinases"/>
    <property type="match status" value="1"/>
</dbReference>
<feature type="region of interest" description="Disordered" evidence="10">
    <location>
        <begin position="598"/>
        <end position="619"/>
    </location>
</feature>
<dbReference type="InterPro" id="IPR006615">
    <property type="entry name" value="Pept_C19_DUSP"/>
</dbReference>
<dbReference type="Proteomes" id="UP000186601">
    <property type="component" value="Unassembled WGS sequence"/>
</dbReference>
<dbReference type="GO" id="GO:0016579">
    <property type="term" value="P:protein deubiquitination"/>
    <property type="evidence" value="ECO:0007669"/>
    <property type="project" value="InterPro"/>
</dbReference>
<dbReference type="InterPro" id="IPR050164">
    <property type="entry name" value="Peptidase_C19"/>
</dbReference>
<evidence type="ECO:0000256" key="8">
    <source>
        <dbReference type="ARBA" id="ARBA00022807"/>
    </source>
</evidence>
<dbReference type="STRING" id="98765.A0A2R6NRM1"/>
<dbReference type="PROSITE" id="PS51283">
    <property type="entry name" value="DUSP"/>
    <property type="match status" value="1"/>
</dbReference>
<dbReference type="GO" id="GO:0004843">
    <property type="term" value="F:cysteine-type deubiquitinase activity"/>
    <property type="evidence" value="ECO:0007669"/>
    <property type="project" value="UniProtKB-EC"/>
</dbReference>
<dbReference type="SUPFAM" id="SSF54236">
    <property type="entry name" value="Ubiquitin-like"/>
    <property type="match status" value="1"/>
</dbReference>
<feature type="domain" description="USP" evidence="12">
    <location>
        <begin position="1"/>
        <end position="119"/>
    </location>
</feature>
<dbReference type="EC" id="3.4.19.12" evidence="4"/>
<dbReference type="Pfam" id="PF00240">
    <property type="entry name" value="ubiquitin"/>
    <property type="match status" value="1"/>
</dbReference>
<dbReference type="PROSITE" id="PS50053">
    <property type="entry name" value="UBIQUITIN_2"/>
    <property type="match status" value="1"/>
</dbReference>
<keyword evidence="7" id="KW-0378">Hydrolase</keyword>
<dbReference type="Gene3D" id="3.10.20.90">
    <property type="entry name" value="Phosphatidylinositol 3-kinase Catalytic Subunit, Chain A, domain 1"/>
    <property type="match status" value="1"/>
</dbReference>
<comment type="catalytic activity">
    <reaction evidence="1">
        <text>Thiol-dependent hydrolysis of ester, thioester, amide, peptide and isopeptide bonds formed by the C-terminal Gly of ubiquitin (a 76-residue protein attached to proteins as an intracellular targeting signal).</text>
        <dbReference type="EC" id="3.4.19.12"/>
    </reaction>
</comment>
<dbReference type="InterPro" id="IPR028889">
    <property type="entry name" value="USP"/>
</dbReference>
<evidence type="ECO:0000256" key="5">
    <source>
        <dbReference type="ARBA" id="ARBA00022670"/>
    </source>
</evidence>
<evidence type="ECO:0000313" key="14">
    <source>
        <dbReference type="EMBL" id="PSR75392.1"/>
    </source>
</evidence>
<dbReference type="SMART" id="SM00213">
    <property type="entry name" value="UBQ"/>
    <property type="match status" value="1"/>
</dbReference>
<dbReference type="AlphaFoldDB" id="A0A2R6NRM1"/>
<evidence type="ECO:0000256" key="7">
    <source>
        <dbReference type="ARBA" id="ARBA00022801"/>
    </source>
</evidence>
<comment type="caution">
    <text evidence="14">The sequence shown here is derived from an EMBL/GenBank/DDBJ whole genome shotgun (WGS) entry which is preliminary data.</text>
</comment>
<comment type="similarity">
    <text evidence="3">Belongs to the peptidase C19 family.</text>
</comment>
<feature type="domain" description="Ubiquitin-like" evidence="11">
    <location>
        <begin position="640"/>
        <end position="714"/>
    </location>
</feature>
<comment type="subcellular location">
    <subcellularLocation>
        <location evidence="2">Nucleus</location>
    </subcellularLocation>
</comment>
<dbReference type="PROSITE" id="PS00973">
    <property type="entry name" value="USP_2"/>
    <property type="match status" value="1"/>
</dbReference>
<keyword evidence="8" id="KW-0788">Thiol protease</keyword>
<dbReference type="InterPro" id="IPR018200">
    <property type="entry name" value="USP_CS"/>
</dbReference>
<evidence type="ECO:0000259" key="12">
    <source>
        <dbReference type="PROSITE" id="PS50235"/>
    </source>
</evidence>
<gene>
    <name evidence="14" type="ORF">PHLCEN_2v9150</name>
</gene>
<dbReference type="GO" id="GO:0005829">
    <property type="term" value="C:cytosol"/>
    <property type="evidence" value="ECO:0007669"/>
    <property type="project" value="TreeGrafter"/>
</dbReference>
<dbReference type="OrthoDB" id="289038at2759"/>
<keyword evidence="15" id="KW-1185">Reference proteome</keyword>
<accession>A0A2R6NRM1</accession>
<evidence type="ECO:0000313" key="15">
    <source>
        <dbReference type="Proteomes" id="UP000186601"/>
    </source>
</evidence>
<dbReference type="InterPro" id="IPR029071">
    <property type="entry name" value="Ubiquitin-like_domsf"/>
</dbReference>
<dbReference type="InterPro" id="IPR038765">
    <property type="entry name" value="Papain-like_cys_pep_sf"/>
</dbReference>